<gene>
    <name evidence="8" type="ORF">B7463_g5989</name>
</gene>
<reference evidence="8 9" key="1">
    <citation type="submission" date="2018-05" db="EMBL/GenBank/DDBJ databases">
        <title>Draft genome sequence of Scytalidium lignicola DSM 105466, a ubiquitous saprotrophic fungus.</title>
        <authorList>
            <person name="Buettner E."/>
            <person name="Gebauer A.M."/>
            <person name="Hofrichter M."/>
            <person name="Liers C."/>
            <person name="Kellner H."/>
        </authorList>
    </citation>
    <scope>NUCLEOTIDE SEQUENCE [LARGE SCALE GENOMIC DNA]</scope>
    <source>
        <strain evidence="8 9">DSM 105466</strain>
    </source>
</reference>
<evidence type="ECO:0000256" key="1">
    <source>
        <dbReference type="ARBA" id="ARBA00003496"/>
    </source>
</evidence>
<evidence type="ECO:0000256" key="2">
    <source>
        <dbReference type="ARBA" id="ARBA00015856"/>
    </source>
</evidence>
<keyword evidence="4" id="KW-0813">Transport</keyword>
<keyword evidence="4" id="KW-0256">Endoplasmic reticulum</keyword>
<name>A0A3E2HA94_SCYLI</name>
<dbReference type="PANTHER" id="PTHR10039:SF16">
    <property type="entry name" value="GPI INOSITOL-DEACYLASE"/>
    <property type="match status" value="1"/>
</dbReference>
<feature type="domain" description="GPI inositol-deacylase winged helix" evidence="6">
    <location>
        <begin position="611"/>
        <end position="701"/>
    </location>
</feature>
<keyword evidence="4" id="KW-0653">Protein transport</keyword>
<dbReference type="Pfam" id="PF07819">
    <property type="entry name" value="PGAP1"/>
    <property type="match status" value="1"/>
</dbReference>
<dbReference type="Gene3D" id="3.40.50.1820">
    <property type="entry name" value="alpha/beta hydrolase"/>
    <property type="match status" value="1"/>
</dbReference>
<dbReference type="SUPFAM" id="SSF52540">
    <property type="entry name" value="P-loop containing nucleoside triphosphate hydrolases"/>
    <property type="match status" value="1"/>
</dbReference>
<dbReference type="InterPro" id="IPR012908">
    <property type="entry name" value="PGAP1-ab_dom-like"/>
</dbReference>
<dbReference type="SUPFAM" id="SSF50978">
    <property type="entry name" value="WD40 repeat-like"/>
    <property type="match status" value="2"/>
</dbReference>
<accession>A0A3E2HA94</accession>
<keyword evidence="4" id="KW-0378">Hydrolase</keyword>
<comment type="function">
    <text evidence="1 4">Involved in inositol deacylation of GPI-anchored proteins which plays important roles in the quality control and ER-associated degradation of GPI-anchored proteins.</text>
</comment>
<evidence type="ECO:0000313" key="9">
    <source>
        <dbReference type="Proteomes" id="UP000258309"/>
    </source>
</evidence>
<evidence type="ECO:0000259" key="7">
    <source>
        <dbReference type="Pfam" id="PF24883"/>
    </source>
</evidence>
<dbReference type="EC" id="3.1.-.-" evidence="4"/>
<dbReference type="InterPro" id="IPR027417">
    <property type="entry name" value="P-loop_NTPase"/>
</dbReference>
<comment type="similarity">
    <text evidence="4">Belongs to the GPI inositol-deacylase family.</text>
</comment>
<dbReference type="InterPro" id="IPR015943">
    <property type="entry name" value="WD40/YVTN_repeat-like_dom_sf"/>
</dbReference>
<dbReference type="SUPFAM" id="SSF53474">
    <property type="entry name" value="alpha/beta-Hydrolases"/>
    <property type="match status" value="1"/>
</dbReference>
<dbReference type="OrthoDB" id="194358at2759"/>
<dbReference type="GO" id="GO:0016788">
    <property type="term" value="F:hydrolase activity, acting on ester bonds"/>
    <property type="evidence" value="ECO:0007669"/>
    <property type="project" value="InterPro"/>
</dbReference>
<evidence type="ECO:0000256" key="3">
    <source>
        <dbReference type="ARBA" id="ARBA00022737"/>
    </source>
</evidence>
<proteinExistence type="inferred from homology"/>
<dbReference type="Pfam" id="PF24883">
    <property type="entry name" value="NPHP3_N"/>
    <property type="match status" value="1"/>
</dbReference>
<dbReference type="SMART" id="SM00320">
    <property type="entry name" value="WD40"/>
    <property type="match status" value="4"/>
</dbReference>
<evidence type="ECO:0000256" key="4">
    <source>
        <dbReference type="RuleBase" id="RU365011"/>
    </source>
</evidence>
<protein>
    <recommendedName>
        <fullName evidence="2 4">GPI inositol-deacylase</fullName>
        <ecNumber evidence="4">3.1.-.-</ecNumber>
    </recommendedName>
</protein>
<feature type="domain" description="GPI inositol-deacylase PGAP1-like alpha/beta" evidence="5">
    <location>
        <begin position="60"/>
        <end position="190"/>
    </location>
</feature>
<dbReference type="InterPro" id="IPR036322">
    <property type="entry name" value="WD40_repeat_dom_sf"/>
</dbReference>
<dbReference type="InterPro" id="IPR001680">
    <property type="entry name" value="WD40_rpt"/>
</dbReference>
<organism evidence="8 9">
    <name type="scientific">Scytalidium lignicola</name>
    <name type="common">Hyphomycete</name>
    <dbReference type="NCBI Taxonomy" id="5539"/>
    <lineage>
        <taxon>Eukaryota</taxon>
        <taxon>Fungi</taxon>
        <taxon>Dikarya</taxon>
        <taxon>Ascomycota</taxon>
        <taxon>Pezizomycotina</taxon>
        <taxon>Leotiomycetes</taxon>
        <taxon>Leotiomycetes incertae sedis</taxon>
        <taxon>Scytalidium</taxon>
    </lineage>
</organism>
<dbReference type="Gene3D" id="3.40.50.300">
    <property type="entry name" value="P-loop containing nucleotide triphosphate hydrolases"/>
    <property type="match status" value="1"/>
</dbReference>
<dbReference type="PANTHER" id="PTHR10039">
    <property type="entry name" value="AMELOGENIN"/>
    <property type="match status" value="1"/>
</dbReference>
<keyword evidence="9" id="KW-1185">Reference proteome</keyword>
<dbReference type="GO" id="GO:0015031">
    <property type="term" value="P:protein transport"/>
    <property type="evidence" value="ECO:0007669"/>
    <property type="project" value="UniProtKB-KW"/>
</dbReference>
<feature type="non-terminal residue" evidence="8">
    <location>
        <position position="1"/>
    </location>
</feature>
<dbReference type="InterPro" id="IPR056884">
    <property type="entry name" value="NPHP3-like_N"/>
</dbReference>
<dbReference type="InterPro" id="IPR029058">
    <property type="entry name" value="AB_hydrolase_fold"/>
</dbReference>
<dbReference type="GO" id="GO:0005789">
    <property type="term" value="C:endoplasmic reticulum membrane"/>
    <property type="evidence" value="ECO:0007669"/>
    <property type="project" value="UniProtKB-SubCell"/>
</dbReference>
<comment type="subcellular location">
    <subcellularLocation>
        <location evidence="4">Endoplasmic reticulum membrane</location>
    </subcellularLocation>
</comment>
<feature type="non-terminal residue" evidence="8">
    <location>
        <position position="1553"/>
    </location>
</feature>
<dbReference type="Pfam" id="PF22939">
    <property type="entry name" value="WHD_GPIID"/>
    <property type="match status" value="1"/>
</dbReference>
<keyword evidence="3" id="KW-0677">Repeat</keyword>
<dbReference type="InterPro" id="IPR054471">
    <property type="entry name" value="GPIID_WHD"/>
</dbReference>
<sequence>MQFSRPFSQRSKSSTGSLEAALKRLSISTQQTDVDAPVDVVGSLGLTLLFQPSEPLIDFIFVHGLGGGSRKTWALSKESLHYWPQEWLPRDPTFKNVRIHTFGYASKWADTKSSVLNVHDFAKSLVAAIQDSPHMGTGQRTPLVLIGHSMGGLVIKKAYMIAREDPIYNALGERFHTIIFLGTPHRGSGLARVLDYSLKSILMPYGSKAYVDDLKDDSIMLQLINDGFRHVSGNLQLRSFYEVIETQIGPTSSLIVSRESAVLGYPNEQSALINADHRGICKFHSPSDPNYVTVRNALASITKDIVSDLYHQKREEQQKQLRILERYLGVQERSEDDLAAYEERQIEGSCEWLTFSKTFCNWRDGYAPLKEVFWVNGQPGSGKSFIATHVVKSLEDLNMDTSYFFIRHGDKSNSTLESCLRSLAFQMALMNFNVREEILAMQQNEIHLDRDEPRALWRKLFVSGIFRASFQRTQYWVIDGLDECSNQSALFPLLANLDNRIPLRIFITSRTTPTIQKGFSQLQNVTIETASPEHTLGDIKLYVKKKVEELHIDRIEYRHKITSTIIEKSEGCFLWVVLVLEELENAFTESEIDLILKEVPVGMDPLYERALEGMSQASRGKPLAKAILMWSTCATRALTLEELEAALRLQTKDEGIFALEKFISSACGHLAYVDRYKKLRMIHQTAKEFLLRDDLDSEFGIRSRDTHSELADTCLHYLVCDEMKVPRNRKLITPIDQRIKKRSPFAEYACMSFSDHLRRADTSNDSYMVLLDKFFRSNVLSWIEAVAAKGTLSPLILTAKNLRGFLESREKHRGPIGEHFQLVANWSTDLGRIAAKFGRNLLESPTAIYWLIPSFCPLESPIKVQFGSSHGGVSVTGLSNTVWNDRLACKTYGSEQAVSTACSDKHFAVGLSNGIIHLYFQDTCQEARVLKHSGRRDSVKLMAFDTSGSLLLCAGVRSIRLWNISKDAEVWSSKLLIPPVAVLFSADETMVISISNQNAITTRDVLTGKIISSTTRQNPFETQQLGFRRPIDCAAFSLEHNLVSVVYRGLPIAIYTMDNNEFLGSCAREEEAREGRGDIALLSMVFNPNPELNLIAALYLDGDLALYDTVELELVELVNGADAKSLAASPSGRTLATGDAGGIIQIYDFETLKLLYRIVAADQSIRSMSFSTDSMRLLDVRGTHSNIWEPSVLVRANATESESVSDTYPANPKTVGSREQYEKGDITAVATHPTEDVIFCGIDDGSVLIYDSNTGGQIKILCRHKVGVSISHIAFGNKSNILVTADTSARVSIWKISKNNNELQCKEPYLDHRFPAAIGQLLLNPTEDRLLVCMGKNCTLWDLADNKAPNMSTVPVANARIWSNDVDNPTQLIAISRSSPHRLNRHSWADLGEVSSTEISDLSKNDVPQNVFTGMKGKLVVESSTITAKQSRRVVILNSVPSPSKPTNSTPTIRMCLPSEVRCIIGIHRTRLLFLDKLAWICSIDLSEKPKPARRGGRAVAKVDTGEEKQITRHFFIPDDWLSTNSEIMFQVLPNSNFFFVNGHEIAIVSKAL</sequence>
<dbReference type="EMBL" id="NCSJ02000102">
    <property type="protein sequence ID" value="RFU30366.1"/>
    <property type="molecule type" value="Genomic_DNA"/>
</dbReference>
<evidence type="ECO:0000259" key="6">
    <source>
        <dbReference type="Pfam" id="PF22939"/>
    </source>
</evidence>
<comment type="caution">
    <text evidence="8">The sequence shown here is derived from an EMBL/GenBank/DDBJ whole genome shotgun (WGS) entry which is preliminary data.</text>
</comment>
<keyword evidence="4" id="KW-0472">Membrane</keyword>
<evidence type="ECO:0000313" key="8">
    <source>
        <dbReference type="EMBL" id="RFU30366.1"/>
    </source>
</evidence>
<dbReference type="Gene3D" id="2.130.10.10">
    <property type="entry name" value="YVTN repeat-like/Quinoprotein amine dehydrogenase"/>
    <property type="match status" value="3"/>
</dbReference>
<evidence type="ECO:0000259" key="5">
    <source>
        <dbReference type="Pfam" id="PF07819"/>
    </source>
</evidence>
<dbReference type="OMA" id="HANIHSF"/>
<feature type="domain" description="Nephrocystin 3-like N-terminal" evidence="7">
    <location>
        <begin position="348"/>
        <end position="510"/>
    </location>
</feature>
<dbReference type="Proteomes" id="UP000258309">
    <property type="component" value="Unassembled WGS sequence"/>
</dbReference>